<keyword evidence="2 5" id="KW-0378">Hydrolase</keyword>
<evidence type="ECO:0000259" key="4">
    <source>
        <dbReference type="Pfam" id="PF00251"/>
    </source>
</evidence>
<dbReference type="AlphaFoldDB" id="A5ZT43"/>
<keyword evidence="3" id="KW-0326">Glycosidase</keyword>
<dbReference type="CAZy" id="GH32">
    <property type="family name" value="Glycoside Hydrolase Family 32"/>
</dbReference>
<comment type="similarity">
    <text evidence="1">Belongs to the glycosyl hydrolase 32 family.</text>
</comment>
<dbReference type="GO" id="GO:0004575">
    <property type="term" value="F:sucrose alpha-glucosidase activity"/>
    <property type="evidence" value="ECO:0007669"/>
    <property type="project" value="TreeGrafter"/>
</dbReference>
<reference evidence="5 6" key="2">
    <citation type="submission" date="2007-04" db="EMBL/GenBank/DDBJ databases">
        <title>Draft genome sequence of Ruminococcus obeum (ATCC 29174).</title>
        <authorList>
            <person name="Sudarsanam P."/>
            <person name="Ley R."/>
            <person name="Guruge J."/>
            <person name="Turnbaugh P.J."/>
            <person name="Mahowald M."/>
            <person name="Liep D."/>
            <person name="Gordon J."/>
        </authorList>
    </citation>
    <scope>NUCLEOTIDE SEQUENCE [LARGE SCALE GENOMIC DNA]</scope>
    <source>
        <strain evidence="5 6">ATCC 29174</strain>
    </source>
</reference>
<evidence type="ECO:0000313" key="5">
    <source>
        <dbReference type="EMBL" id="EDM87267.1"/>
    </source>
</evidence>
<dbReference type="InterPro" id="IPR001362">
    <property type="entry name" value="Glyco_hydro_32"/>
</dbReference>
<dbReference type="SMART" id="SM00640">
    <property type="entry name" value="Glyco_32"/>
    <property type="match status" value="1"/>
</dbReference>
<dbReference type="EMBL" id="AAVO02000008">
    <property type="protein sequence ID" value="EDM87267.1"/>
    <property type="molecule type" value="Genomic_DNA"/>
</dbReference>
<sequence>MQGEKRMNQRVLIEKNYLRIPIRKDAVEKNVWLYQELTAVLQFQAGLFVDYGSGAPDFYAELPVERWKGSVLTLVHEEDRPVPFLQSDELLPNTEPFQPWIHFAPKSGWMNDVCGACWYQGSYHLYFQHNPFGVQWNNMSWGHAVSSDLLHWQQLEEALLPEADGPAFTGSAILHEGELPEVPEDALVVYYTCAGNRSVWSRGKKMCQKIAWSEDGTHFQTLGEILPNQIFENRDPKVYRFGQKHWFMVLFLDGHEFGIFVSDNMKDWRQTQSLVIPEAWECPDLVRLRVQSTGEEKWLFWTPDGFYLVGEFDGMQFTATQPGRRFYGSEKVYAAQTVTNLDGRVLQIPFLRGHTQPYYNHRGLMGAPREMQLQKDGGEYVLSEPLCRELQQQKIPLWRRTVQKEPMEFCWEEDGAMLLQLTFSEDTSFALWICGERIEWDAEKKKLAFTFMNRLDILEIRNMTILADRGVLEIAVNEDTACYYVPGNGELVKSIELSGEMEAELFLIR</sequence>
<dbReference type="GO" id="GO:0005737">
    <property type="term" value="C:cytoplasm"/>
    <property type="evidence" value="ECO:0007669"/>
    <property type="project" value="TreeGrafter"/>
</dbReference>
<evidence type="ECO:0000256" key="3">
    <source>
        <dbReference type="ARBA" id="ARBA00023295"/>
    </source>
</evidence>
<gene>
    <name evidence="5" type="ORF">RUMOBE_02172</name>
</gene>
<dbReference type="CDD" id="cd18622">
    <property type="entry name" value="GH32_Inu-like"/>
    <property type="match status" value="1"/>
</dbReference>
<proteinExistence type="inferred from homology"/>
<dbReference type="GO" id="GO:0005987">
    <property type="term" value="P:sucrose catabolic process"/>
    <property type="evidence" value="ECO:0007669"/>
    <property type="project" value="TreeGrafter"/>
</dbReference>
<dbReference type="InterPro" id="IPR023296">
    <property type="entry name" value="Glyco_hydro_beta-prop_sf"/>
</dbReference>
<dbReference type="InterPro" id="IPR013148">
    <property type="entry name" value="Glyco_hydro_32_N"/>
</dbReference>
<protein>
    <submittedName>
        <fullName evidence="5">Glycosyl hydrolase family 32</fullName>
    </submittedName>
</protein>
<dbReference type="SUPFAM" id="SSF75005">
    <property type="entry name" value="Arabinanase/levansucrase/invertase"/>
    <property type="match status" value="1"/>
</dbReference>
<comment type="caution">
    <text evidence="5">The sequence shown here is derived from an EMBL/GenBank/DDBJ whole genome shotgun (WGS) entry which is preliminary data.</text>
</comment>
<feature type="domain" description="Glycosyl hydrolase family 32 N-terminal" evidence="4">
    <location>
        <begin position="102"/>
        <end position="381"/>
    </location>
</feature>
<dbReference type="Proteomes" id="UP000006002">
    <property type="component" value="Unassembled WGS sequence"/>
</dbReference>
<evidence type="ECO:0000256" key="1">
    <source>
        <dbReference type="ARBA" id="ARBA00009902"/>
    </source>
</evidence>
<evidence type="ECO:0000256" key="2">
    <source>
        <dbReference type="ARBA" id="ARBA00022801"/>
    </source>
</evidence>
<accession>A5ZT43</accession>
<dbReference type="HOGENOM" id="CLU_001528_3_1_9"/>
<evidence type="ECO:0000313" key="6">
    <source>
        <dbReference type="Proteomes" id="UP000006002"/>
    </source>
</evidence>
<dbReference type="PANTHER" id="PTHR42800:SF1">
    <property type="entry name" value="EXOINULINASE INUD (AFU_ORTHOLOGUE AFUA_5G00480)"/>
    <property type="match status" value="1"/>
</dbReference>
<dbReference type="eggNOG" id="COG1621">
    <property type="taxonomic scope" value="Bacteria"/>
</dbReference>
<reference evidence="5 6" key="1">
    <citation type="submission" date="2007-03" db="EMBL/GenBank/DDBJ databases">
        <authorList>
            <person name="Fulton L."/>
            <person name="Clifton S."/>
            <person name="Fulton B."/>
            <person name="Xu J."/>
            <person name="Minx P."/>
            <person name="Pepin K.H."/>
            <person name="Johnson M."/>
            <person name="Thiruvilangam P."/>
            <person name="Bhonagiri V."/>
            <person name="Nash W.E."/>
            <person name="Mardis E.R."/>
            <person name="Wilson R.K."/>
        </authorList>
    </citation>
    <scope>NUCLEOTIDE SEQUENCE [LARGE SCALE GENOMIC DNA]</scope>
    <source>
        <strain evidence="5 6">ATCC 29174</strain>
    </source>
</reference>
<dbReference type="Pfam" id="PF00251">
    <property type="entry name" value="Glyco_hydro_32N"/>
    <property type="match status" value="1"/>
</dbReference>
<name>A5ZT43_9FIRM</name>
<dbReference type="PANTHER" id="PTHR42800">
    <property type="entry name" value="EXOINULINASE INUD (AFU_ORTHOLOGUE AFUA_5G00480)"/>
    <property type="match status" value="1"/>
</dbReference>
<dbReference type="Gene3D" id="2.115.10.20">
    <property type="entry name" value="Glycosyl hydrolase domain, family 43"/>
    <property type="match status" value="1"/>
</dbReference>
<organism evidence="5 6">
    <name type="scientific">Blautia obeum ATCC 29174</name>
    <dbReference type="NCBI Taxonomy" id="411459"/>
    <lineage>
        <taxon>Bacteria</taxon>
        <taxon>Bacillati</taxon>
        <taxon>Bacillota</taxon>
        <taxon>Clostridia</taxon>
        <taxon>Lachnospirales</taxon>
        <taxon>Lachnospiraceae</taxon>
        <taxon>Blautia</taxon>
    </lineage>
</organism>